<accession>A0A8C4Q7X5</accession>
<dbReference type="PANTHER" id="PTHR43696:SF9">
    <property type="entry name" value="COILED-COIL DOMAIN-CONTAINING PROTEIN 157"/>
    <property type="match status" value="1"/>
</dbReference>
<dbReference type="GeneTree" id="ENSGT00940000172694"/>
<name>A0A8C4Q7X5_EPTBU</name>
<evidence type="ECO:0000256" key="2">
    <source>
        <dbReference type="SAM" id="SignalP"/>
    </source>
</evidence>
<dbReference type="Ensembl" id="ENSEBUT00000011958.1">
    <property type="protein sequence ID" value="ENSEBUP00000011389.1"/>
    <property type="gene ID" value="ENSEBUG00000007309.1"/>
</dbReference>
<keyword evidence="2" id="KW-0732">Signal</keyword>
<reference evidence="3" key="2">
    <citation type="submission" date="2025-09" db="UniProtKB">
        <authorList>
            <consortium name="Ensembl"/>
        </authorList>
    </citation>
    <scope>IDENTIFICATION</scope>
</reference>
<sequence>MLLELLVDRLVLLLQMCSLCMDTFVRWPSSPTHSPSLQISVGMASQQFWHILQKLWTHKMSVTQSQLVQTDIPHQEANGTTVDHGTPIGTDSPEHAAAVPPIRSGDENNSPRQVVMEVCEMCSMLQKNLQVFSDSLITTCKSCNLPSSKASLLMTAEQNETFMANVMGTTILPSLKDLSQLATAEVNDLYQIIQQAEQLQTQVAKARKQRKKEQCELDTTRQNVLRMKDQLAMDERRVQEVMENQKHLLENEKLKLEEKVVQMEAEKEELKKDFERLEEKTAKLQDKLKVQNVITKELEENNQHQIQQLQLASGVNAALETARDEASRLARGMGSLRAQYTNLEAESQNKIFVAEEEMKIKVSEVEKLKNQNEELSKQITLTEQQTVVLTVETERLQRDLTEVRQKAQDQETQHRQTQQEMLNLQEQLQVIFWQKIFQDSYSISGSVD</sequence>
<evidence type="ECO:0000313" key="4">
    <source>
        <dbReference type="Proteomes" id="UP000694388"/>
    </source>
</evidence>
<protein>
    <submittedName>
        <fullName evidence="3">Uncharacterized protein</fullName>
    </submittedName>
</protein>
<organism evidence="3 4">
    <name type="scientific">Eptatretus burgeri</name>
    <name type="common">Inshore hagfish</name>
    <dbReference type="NCBI Taxonomy" id="7764"/>
    <lineage>
        <taxon>Eukaryota</taxon>
        <taxon>Metazoa</taxon>
        <taxon>Chordata</taxon>
        <taxon>Craniata</taxon>
        <taxon>Vertebrata</taxon>
        <taxon>Cyclostomata</taxon>
        <taxon>Myxini</taxon>
        <taxon>Myxiniformes</taxon>
        <taxon>Myxinidae</taxon>
        <taxon>Eptatretinae</taxon>
        <taxon>Eptatretus</taxon>
    </lineage>
</organism>
<dbReference type="Proteomes" id="UP000694388">
    <property type="component" value="Unplaced"/>
</dbReference>
<dbReference type="PANTHER" id="PTHR43696">
    <property type="entry name" value="COILED-COIL DOMAIN-CONTAINING PROTEIN 157"/>
    <property type="match status" value="1"/>
</dbReference>
<feature type="coiled-coil region" evidence="1">
    <location>
        <begin position="351"/>
        <end position="427"/>
    </location>
</feature>
<reference evidence="3" key="1">
    <citation type="submission" date="2025-08" db="UniProtKB">
        <authorList>
            <consortium name="Ensembl"/>
        </authorList>
    </citation>
    <scope>IDENTIFICATION</scope>
</reference>
<dbReference type="AlphaFoldDB" id="A0A8C4Q7X5"/>
<feature type="chain" id="PRO_5034192961" evidence="2">
    <location>
        <begin position="23"/>
        <end position="448"/>
    </location>
</feature>
<keyword evidence="1" id="KW-0175">Coiled coil</keyword>
<evidence type="ECO:0000256" key="1">
    <source>
        <dbReference type="SAM" id="Coils"/>
    </source>
</evidence>
<feature type="coiled-coil region" evidence="1">
    <location>
        <begin position="189"/>
        <end position="287"/>
    </location>
</feature>
<keyword evidence="4" id="KW-1185">Reference proteome</keyword>
<evidence type="ECO:0000313" key="3">
    <source>
        <dbReference type="Ensembl" id="ENSEBUP00000011389.1"/>
    </source>
</evidence>
<dbReference type="InterPro" id="IPR029681">
    <property type="entry name" value="CCDC157"/>
</dbReference>
<feature type="signal peptide" evidence="2">
    <location>
        <begin position="1"/>
        <end position="22"/>
    </location>
</feature>
<proteinExistence type="predicted"/>